<feature type="domain" description="AAA" evidence="12">
    <location>
        <begin position="578"/>
        <end position="708"/>
    </location>
</feature>
<keyword evidence="5" id="KW-0547">Nucleotide-binding</keyword>
<evidence type="ECO:0000313" key="14">
    <source>
        <dbReference type="EMBL" id="NNV56575.1"/>
    </source>
</evidence>
<evidence type="ECO:0000256" key="2">
    <source>
        <dbReference type="ARBA" id="ARBA00008883"/>
    </source>
</evidence>
<dbReference type="AlphaFoldDB" id="A0A8J8FF66"/>
<reference evidence="14" key="1">
    <citation type="submission" date="2019-10" db="EMBL/GenBank/DDBJ databases">
        <title>Draft genome sequence of Panacibacter sp. KCS-6.</title>
        <authorList>
            <person name="Yim K.J."/>
        </authorList>
    </citation>
    <scope>NUCLEOTIDE SEQUENCE</scope>
    <source>
        <strain evidence="14">KCS-6</strain>
    </source>
</reference>
<feature type="domain" description="Tyrosine-protein kinase G-rich" evidence="13">
    <location>
        <begin position="436"/>
        <end position="512"/>
    </location>
</feature>
<dbReference type="Pfam" id="PF13807">
    <property type="entry name" value="GNVR"/>
    <property type="match status" value="1"/>
</dbReference>
<evidence type="ECO:0000256" key="4">
    <source>
        <dbReference type="ARBA" id="ARBA00022679"/>
    </source>
</evidence>
<dbReference type="RefSeq" id="WP_171608515.1">
    <property type="nucleotide sequence ID" value="NZ_WHPF01000009.1"/>
</dbReference>
<dbReference type="Proteomes" id="UP000598971">
    <property type="component" value="Unassembled WGS sequence"/>
</dbReference>
<dbReference type="CDD" id="cd05387">
    <property type="entry name" value="BY-kinase"/>
    <property type="match status" value="1"/>
</dbReference>
<dbReference type="FunFam" id="3.40.50.300:FF:000527">
    <property type="entry name" value="Tyrosine-protein kinase etk"/>
    <property type="match status" value="1"/>
</dbReference>
<dbReference type="InterPro" id="IPR005702">
    <property type="entry name" value="Wzc-like_C"/>
</dbReference>
<dbReference type="NCBIfam" id="TIGR01007">
    <property type="entry name" value="eps_fam"/>
    <property type="match status" value="1"/>
</dbReference>
<dbReference type="GO" id="GO:0042802">
    <property type="term" value="F:identical protein binding"/>
    <property type="evidence" value="ECO:0007669"/>
    <property type="project" value="UniProtKB-ARBA"/>
</dbReference>
<name>A0A8J8FF66_9BACT</name>
<keyword evidence="15" id="KW-1185">Reference proteome</keyword>
<gene>
    <name evidence="14" type="ORF">GD597_13970</name>
</gene>
<organism evidence="14 15">
    <name type="scientific">Limnovirga soli</name>
    <dbReference type="NCBI Taxonomy" id="2656915"/>
    <lineage>
        <taxon>Bacteria</taxon>
        <taxon>Pseudomonadati</taxon>
        <taxon>Bacteroidota</taxon>
        <taxon>Chitinophagia</taxon>
        <taxon>Chitinophagales</taxon>
        <taxon>Chitinophagaceae</taxon>
        <taxon>Limnovirga</taxon>
    </lineage>
</organism>
<comment type="catalytic activity">
    <reaction evidence="9">
        <text>L-tyrosyl-[protein] + ATP = O-phospho-L-tyrosyl-[protein] + ADP + H(+)</text>
        <dbReference type="Rhea" id="RHEA:10596"/>
        <dbReference type="Rhea" id="RHEA-COMP:10136"/>
        <dbReference type="Rhea" id="RHEA-COMP:20101"/>
        <dbReference type="ChEBI" id="CHEBI:15378"/>
        <dbReference type="ChEBI" id="CHEBI:30616"/>
        <dbReference type="ChEBI" id="CHEBI:46858"/>
        <dbReference type="ChEBI" id="CHEBI:61978"/>
        <dbReference type="ChEBI" id="CHEBI:456216"/>
        <dbReference type="EC" id="2.7.10.2"/>
    </reaction>
</comment>
<keyword evidence="11" id="KW-0812">Transmembrane</keyword>
<dbReference type="EC" id="2.7.10.2" evidence="3"/>
<dbReference type="EMBL" id="WHPF01000009">
    <property type="protein sequence ID" value="NNV56575.1"/>
    <property type="molecule type" value="Genomic_DNA"/>
</dbReference>
<feature type="coiled-coil region" evidence="10">
    <location>
        <begin position="270"/>
        <end position="297"/>
    </location>
</feature>
<evidence type="ECO:0000256" key="9">
    <source>
        <dbReference type="ARBA" id="ARBA00051245"/>
    </source>
</evidence>
<evidence type="ECO:0000259" key="13">
    <source>
        <dbReference type="Pfam" id="PF13807"/>
    </source>
</evidence>
<feature type="transmembrane region" description="Helical" evidence="11">
    <location>
        <begin position="494"/>
        <end position="516"/>
    </location>
</feature>
<dbReference type="GO" id="GO:0005886">
    <property type="term" value="C:plasma membrane"/>
    <property type="evidence" value="ECO:0007669"/>
    <property type="project" value="TreeGrafter"/>
</dbReference>
<evidence type="ECO:0000256" key="1">
    <source>
        <dbReference type="ARBA" id="ARBA00007316"/>
    </source>
</evidence>
<keyword evidence="8" id="KW-0829">Tyrosine-protein kinase</keyword>
<evidence type="ECO:0000256" key="3">
    <source>
        <dbReference type="ARBA" id="ARBA00011903"/>
    </source>
</evidence>
<evidence type="ECO:0000256" key="6">
    <source>
        <dbReference type="ARBA" id="ARBA00022777"/>
    </source>
</evidence>
<sequence>MSYPTTDNETSEVIGVSGTQFDIKKFIYKLISFLPWIILSVLIAYAGAKIYLRYTPQVHRISANLLIKDEEDASPENNILRELGVMPGSKEIQNQIDILQSYELAENVVDSLNLQVNIISQGRITSSLLYGHAAPFFIKPIGKDTIEFKPDSYIVYLHNADFELVKNGKSITKLYNDSFKLGGKTVILQRNSKIAINPDGYVLSIRTKRSVALAIAGAITVTKLHEMSGVLEIAMLDESPQKAIDIINTLIKSFNTAGISDKKEVGYKTSKFLTERVDSVAAELDQLELKAEAFKRDNKINDISAQGTKYLDQALDYDEKQTAQQGQLELLASLEKFIANAKDYTDIIPSQYGLNEPTLTGLIAQYNQSVGTYQEQAKISTQKDPVMGRLKNQLQDIKGNLLKNITSIRQSYQIVLKQIAGKQNNFEQQFSGFPEMERQYLKLKRQIGVKEQLYLYLLQKKEETELSLVSTINDTRVIESAFDKGIILPKADQVMLFAILIGLILPVIAMLLLDFFDNKIADRKEVEAGTRVPIIGELSYNPEVRNKLVNTKSRSSLAEQFRLIGTNIRFIAPDKTCKTILVTSFMSGEGKSFVSINLASSLVSGNAKVLLIEMDLRKPKMLQYLNTQLSNGLTNYIINDIPIANIIGRVDNLPNVDVISSGPMPPNPAELLMHKKVDDLLAYAREHYQYIIIDSPPVGLVADVFLLTKHIDITLFILRHKHSFKTTIQFIEKLHTEQKVNALNVVVNGIKDHAGIGYGYGYGYSYGYGYHYGSGYYSDDKKPKGWKRFLKWRNK</sequence>
<dbReference type="InterPro" id="IPR050445">
    <property type="entry name" value="Bact_polysacc_biosynth/exp"/>
</dbReference>
<dbReference type="GO" id="GO:0004715">
    <property type="term" value="F:non-membrane spanning protein tyrosine kinase activity"/>
    <property type="evidence" value="ECO:0007669"/>
    <property type="project" value="UniProtKB-EC"/>
</dbReference>
<dbReference type="InterPro" id="IPR032807">
    <property type="entry name" value="GNVR"/>
</dbReference>
<comment type="similarity">
    <text evidence="1">Belongs to the CpsD/CapB family.</text>
</comment>
<evidence type="ECO:0000256" key="7">
    <source>
        <dbReference type="ARBA" id="ARBA00022840"/>
    </source>
</evidence>
<evidence type="ECO:0000313" key="15">
    <source>
        <dbReference type="Proteomes" id="UP000598971"/>
    </source>
</evidence>
<keyword evidence="11" id="KW-0472">Membrane</keyword>
<comment type="caution">
    <text evidence="14">The sequence shown here is derived from an EMBL/GenBank/DDBJ whole genome shotgun (WGS) entry which is preliminary data.</text>
</comment>
<evidence type="ECO:0000256" key="5">
    <source>
        <dbReference type="ARBA" id="ARBA00022741"/>
    </source>
</evidence>
<keyword evidence="6" id="KW-0418">Kinase</keyword>
<dbReference type="PANTHER" id="PTHR32309">
    <property type="entry name" value="TYROSINE-PROTEIN KINASE"/>
    <property type="match status" value="1"/>
</dbReference>
<comment type="similarity">
    <text evidence="2">Belongs to the etk/wzc family.</text>
</comment>
<keyword evidence="11" id="KW-1133">Transmembrane helix</keyword>
<proteinExistence type="inferred from homology"/>
<dbReference type="SUPFAM" id="SSF52540">
    <property type="entry name" value="P-loop containing nucleoside triphosphate hydrolases"/>
    <property type="match status" value="1"/>
</dbReference>
<dbReference type="Pfam" id="PF13614">
    <property type="entry name" value="AAA_31"/>
    <property type="match status" value="1"/>
</dbReference>
<evidence type="ECO:0000256" key="10">
    <source>
        <dbReference type="SAM" id="Coils"/>
    </source>
</evidence>
<dbReference type="Gene3D" id="3.40.50.300">
    <property type="entry name" value="P-loop containing nucleotide triphosphate hydrolases"/>
    <property type="match status" value="1"/>
</dbReference>
<dbReference type="InterPro" id="IPR025669">
    <property type="entry name" value="AAA_dom"/>
</dbReference>
<accession>A0A8J8FF66</accession>
<protein>
    <recommendedName>
        <fullName evidence="3">non-specific protein-tyrosine kinase</fullName>
        <ecNumber evidence="3">2.7.10.2</ecNumber>
    </recommendedName>
</protein>
<evidence type="ECO:0000256" key="11">
    <source>
        <dbReference type="SAM" id="Phobius"/>
    </source>
</evidence>
<evidence type="ECO:0000259" key="12">
    <source>
        <dbReference type="Pfam" id="PF13614"/>
    </source>
</evidence>
<dbReference type="GO" id="GO:0005524">
    <property type="term" value="F:ATP binding"/>
    <property type="evidence" value="ECO:0007669"/>
    <property type="project" value="UniProtKB-KW"/>
</dbReference>
<keyword evidence="7" id="KW-0067">ATP-binding</keyword>
<feature type="transmembrane region" description="Helical" evidence="11">
    <location>
        <begin position="33"/>
        <end position="52"/>
    </location>
</feature>
<dbReference type="InterPro" id="IPR027417">
    <property type="entry name" value="P-loop_NTPase"/>
</dbReference>
<keyword evidence="10" id="KW-0175">Coiled coil</keyword>
<dbReference type="PANTHER" id="PTHR32309:SF13">
    <property type="entry name" value="FERRIC ENTEROBACTIN TRANSPORT PROTEIN FEPE"/>
    <property type="match status" value="1"/>
</dbReference>
<evidence type="ECO:0000256" key="8">
    <source>
        <dbReference type="ARBA" id="ARBA00023137"/>
    </source>
</evidence>
<keyword evidence="4 14" id="KW-0808">Transferase</keyword>